<dbReference type="Pfam" id="PF01569">
    <property type="entry name" value="PAP2"/>
    <property type="match status" value="1"/>
</dbReference>
<dbReference type="RefSeq" id="XP_023177626.1">
    <property type="nucleotide sequence ID" value="XM_023321858.2"/>
</dbReference>
<feature type="transmembrane region" description="Helical" evidence="1">
    <location>
        <begin position="43"/>
        <end position="64"/>
    </location>
</feature>
<keyword evidence="3" id="KW-1185">Reference proteome</keyword>
<feature type="transmembrane region" description="Helical" evidence="1">
    <location>
        <begin position="162"/>
        <end position="185"/>
    </location>
</feature>
<proteinExistence type="predicted"/>
<dbReference type="OrthoDB" id="10266771at2759"/>
<dbReference type="Gene3D" id="1.20.144.10">
    <property type="entry name" value="Phosphatidic acid phosphatase type 2/haloperoxidase"/>
    <property type="match status" value="1"/>
</dbReference>
<dbReference type="CDD" id="cd03391">
    <property type="entry name" value="PAP2_containing_2_like"/>
    <property type="match status" value="1"/>
</dbReference>
<dbReference type="GeneID" id="111604002"/>
<gene>
    <name evidence="4" type="primary">LOC111604002</name>
</gene>
<protein>
    <submittedName>
        <fullName evidence="4">Phospholipid phosphatase 6</fullName>
    </submittedName>
</protein>
<dbReference type="PANTHER" id="PTHR14969">
    <property type="entry name" value="SPHINGOSINE-1-PHOSPHATE PHOSPHOHYDROLASE"/>
    <property type="match status" value="1"/>
</dbReference>
<reference evidence="4" key="1">
    <citation type="submission" date="2025-08" db="UniProtKB">
        <authorList>
            <consortium name="RefSeq"/>
        </authorList>
    </citation>
    <scope>IDENTIFICATION</scope>
    <source>
        <strain evidence="4">15085-1641.00</strain>
        <tissue evidence="4">Whole body</tissue>
    </source>
</reference>
<dbReference type="Proteomes" id="UP000504633">
    <property type="component" value="Unplaced"/>
</dbReference>
<dbReference type="SMART" id="SM00014">
    <property type="entry name" value="acidPPc"/>
    <property type="match status" value="1"/>
</dbReference>
<dbReference type="GO" id="GO:0042392">
    <property type="term" value="F:sphingosine-1-phosphate phosphatase activity"/>
    <property type="evidence" value="ECO:0007669"/>
    <property type="project" value="TreeGrafter"/>
</dbReference>
<keyword evidence="1" id="KW-0472">Membrane</keyword>
<dbReference type="InterPro" id="IPR036938">
    <property type="entry name" value="PAP2/HPO_sf"/>
</dbReference>
<keyword evidence="1" id="KW-0812">Transmembrane</keyword>
<feature type="transmembrane region" description="Helical" evidence="1">
    <location>
        <begin position="76"/>
        <end position="94"/>
    </location>
</feature>
<name>A0A6J1MAY2_DROHY</name>
<dbReference type="AlphaFoldDB" id="A0A6J1MAY2"/>
<evidence type="ECO:0000256" key="1">
    <source>
        <dbReference type="SAM" id="Phobius"/>
    </source>
</evidence>
<organism evidence="3 4">
    <name type="scientific">Drosophila hydei</name>
    <name type="common">Fruit fly</name>
    <dbReference type="NCBI Taxonomy" id="7224"/>
    <lineage>
        <taxon>Eukaryota</taxon>
        <taxon>Metazoa</taxon>
        <taxon>Ecdysozoa</taxon>
        <taxon>Arthropoda</taxon>
        <taxon>Hexapoda</taxon>
        <taxon>Insecta</taxon>
        <taxon>Pterygota</taxon>
        <taxon>Neoptera</taxon>
        <taxon>Endopterygota</taxon>
        <taxon>Diptera</taxon>
        <taxon>Brachycera</taxon>
        <taxon>Muscomorpha</taxon>
        <taxon>Ephydroidea</taxon>
        <taxon>Drosophilidae</taxon>
        <taxon>Drosophila</taxon>
    </lineage>
</organism>
<dbReference type="OMA" id="FVSFMLN"/>
<accession>A0A6J1MAY2</accession>
<feature type="transmembrane region" description="Helical" evidence="1">
    <location>
        <begin position="123"/>
        <end position="142"/>
    </location>
</feature>
<feature type="domain" description="Phosphatidic acid phosphatase type 2/haloperoxidase" evidence="2">
    <location>
        <begin position="71"/>
        <end position="181"/>
    </location>
</feature>
<dbReference type="InterPro" id="IPR000326">
    <property type="entry name" value="PAP2/HPO"/>
</dbReference>
<dbReference type="KEGG" id="dhe:111604002"/>
<evidence type="ECO:0000313" key="3">
    <source>
        <dbReference type="Proteomes" id="UP000504633"/>
    </source>
</evidence>
<dbReference type="SUPFAM" id="SSF48317">
    <property type="entry name" value="Acid phosphatase/Vanadium-dependent haloperoxidase"/>
    <property type="match status" value="1"/>
</dbReference>
<evidence type="ECO:0000313" key="4">
    <source>
        <dbReference type="RefSeq" id="XP_023177626.1"/>
    </source>
</evidence>
<evidence type="ECO:0000259" key="2">
    <source>
        <dbReference type="SMART" id="SM00014"/>
    </source>
</evidence>
<sequence length="203" mass="22803">MEALKNSPTMKVIADLDVKTTERFVSFLLQFASFKSLKIHCKFLEISCDGIAWLCSWVAFIWLINSKNLYQMQVNMLLGLLLDIVVVAVLKALVRRRRPAAVKDALVIGPDKFSFPSGHASRAFYVLIFFTKLHTLPIIFWMPMTAWAVSVVISRLILKRHFILDVSAGALIGICEALFIGLIWISEETATSLLGLITEDESV</sequence>
<keyword evidence="1" id="KW-1133">Transmembrane helix</keyword>
<dbReference type="PANTHER" id="PTHR14969:SF13">
    <property type="entry name" value="AT30094P"/>
    <property type="match status" value="1"/>
</dbReference>